<dbReference type="InterPro" id="IPR036875">
    <property type="entry name" value="Znf_CCHC_sf"/>
</dbReference>
<dbReference type="GO" id="GO:0008270">
    <property type="term" value="F:zinc ion binding"/>
    <property type="evidence" value="ECO:0007669"/>
    <property type="project" value="InterPro"/>
</dbReference>
<protein>
    <recommendedName>
        <fullName evidence="5">Zinc finger CCHC domain-containing protein 10</fullName>
    </recommendedName>
</protein>
<dbReference type="PANTHER" id="PTHR13491:SF0">
    <property type="entry name" value="ZINC FINGER CCHC DOMAIN-CONTAINING PROTEIN 10"/>
    <property type="match status" value="1"/>
</dbReference>
<dbReference type="EMBL" id="CAJNNW010031874">
    <property type="protein sequence ID" value="CAE8709712.1"/>
    <property type="molecule type" value="Genomic_DNA"/>
</dbReference>
<feature type="compositionally biased region" description="Basic and acidic residues" evidence="1">
    <location>
        <begin position="74"/>
        <end position="110"/>
    </location>
</feature>
<evidence type="ECO:0000313" key="3">
    <source>
        <dbReference type="EMBL" id="CAE8709712.1"/>
    </source>
</evidence>
<evidence type="ECO:0000256" key="1">
    <source>
        <dbReference type="SAM" id="MobiDB-lite"/>
    </source>
</evidence>
<dbReference type="Proteomes" id="UP000626109">
    <property type="component" value="Unassembled WGS sequence"/>
</dbReference>
<accession>A0A813FTT7</accession>
<feature type="region of interest" description="Disordered" evidence="1">
    <location>
        <begin position="57"/>
        <end position="140"/>
    </location>
</feature>
<dbReference type="AlphaFoldDB" id="A0A813FTT7"/>
<organism evidence="2 4">
    <name type="scientific">Polarella glacialis</name>
    <name type="common">Dinoflagellate</name>
    <dbReference type="NCBI Taxonomy" id="89957"/>
    <lineage>
        <taxon>Eukaryota</taxon>
        <taxon>Sar</taxon>
        <taxon>Alveolata</taxon>
        <taxon>Dinophyceae</taxon>
        <taxon>Suessiales</taxon>
        <taxon>Suessiaceae</taxon>
        <taxon>Polarella</taxon>
    </lineage>
</organism>
<dbReference type="EMBL" id="CAJNNV010026112">
    <property type="protein sequence ID" value="CAE8617260.1"/>
    <property type="molecule type" value="Genomic_DNA"/>
</dbReference>
<keyword evidence="4" id="KW-1185">Reference proteome</keyword>
<dbReference type="OMA" id="MRCQKCL"/>
<evidence type="ECO:0008006" key="5">
    <source>
        <dbReference type="Google" id="ProtNLM"/>
    </source>
</evidence>
<evidence type="ECO:0000313" key="2">
    <source>
        <dbReference type="EMBL" id="CAE8617260.1"/>
    </source>
</evidence>
<feature type="compositionally biased region" description="Low complexity" evidence="1">
    <location>
        <begin position="124"/>
        <end position="140"/>
    </location>
</feature>
<sequence>MSMQGMLKGGASAAAKAKVICQQCLQPGHWTYECKGSSTYQVRASATKQLKVKRFKQPFMEEEAPDIPENNFLGDDRQRGVGKSGREEGSRDAEAESARKKQKTDQDKKDKKEKKKKTKKEESSSSSSSGSDSDSSSSSS</sequence>
<dbReference type="Proteomes" id="UP000654075">
    <property type="component" value="Unassembled WGS sequence"/>
</dbReference>
<comment type="caution">
    <text evidence="2">The sequence shown here is derived from an EMBL/GenBank/DDBJ whole genome shotgun (WGS) entry which is preliminary data.</text>
</comment>
<dbReference type="InterPro" id="IPR039715">
    <property type="entry name" value="ZCCHC10"/>
</dbReference>
<gene>
    <name evidence="2" type="ORF">PGLA1383_LOCUS34924</name>
    <name evidence="3" type="ORF">PGLA2088_LOCUS35596</name>
</gene>
<dbReference type="Pfam" id="PF13917">
    <property type="entry name" value="zf-CCHC_3"/>
    <property type="match status" value="1"/>
</dbReference>
<dbReference type="GO" id="GO:0003676">
    <property type="term" value="F:nucleic acid binding"/>
    <property type="evidence" value="ECO:0007669"/>
    <property type="project" value="InterPro"/>
</dbReference>
<proteinExistence type="predicted"/>
<reference evidence="2" key="1">
    <citation type="submission" date="2021-02" db="EMBL/GenBank/DDBJ databases">
        <authorList>
            <person name="Dougan E. K."/>
            <person name="Rhodes N."/>
            <person name="Thang M."/>
            <person name="Chan C."/>
        </authorList>
    </citation>
    <scope>NUCLEOTIDE SEQUENCE</scope>
</reference>
<dbReference type="PANTHER" id="PTHR13491">
    <property type="entry name" value="ZCCHC10 PROTEIN"/>
    <property type="match status" value="1"/>
</dbReference>
<dbReference type="OrthoDB" id="437973at2759"/>
<name>A0A813FTT7_POLGL</name>
<dbReference type="SUPFAM" id="SSF57756">
    <property type="entry name" value="Retrovirus zinc finger-like domains"/>
    <property type="match status" value="1"/>
</dbReference>
<evidence type="ECO:0000313" key="4">
    <source>
        <dbReference type="Proteomes" id="UP000654075"/>
    </source>
</evidence>